<dbReference type="InterPro" id="IPR002109">
    <property type="entry name" value="Glutaredoxin"/>
</dbReference>
<feature type="domain" description="Glutaredoxin" evidence="6">
    <location>
        <begin position="36"/>
        <end position="96"/>
    </location>
</feature>
<evidence type="ECO:0000259" key="6">
    <source>
        <dbReference type="Pfam" id="PF00462"/>
    </source>
</evidence>
<dbReference type="GO" id="GO:0005739">
    <property type="term" value="C:mitochondrion"/>
    <property type="evidence" value="ECO:0007669"/>
    <property type="project" value="TreeGrafter"/>
</dbReference>
<reference evidence="8" key="2">
    <citation type="submission" date="2017-02" db="UniProtKB">
        <authorList>
            <consortium name="WormBaseParasite"/>
        </authorList>
    </citation>
    <scope>IDENTIFICATION</scope>
</reference>
<evidence type="ECO:0000256" key="2">
    <source>
        <dbReference type="ARBA" id="ARBA00022448"/>
    </source>
</evidence>
<evidence type="ECO:0000256" key="1">
    <source>
        <dbReference type="ARBA" id="ARBA00007787"/>
    </source>
</evidence>
<keyword evidence="3" id="KW-0249">Electron transport</keyword>
<keyword evidence="7" id="KW-1185">Reference proteome</keyword>
<reference evidence="7" key="1">
    <citation type="submission" date="2012-09" db="EMBL/GenBank/DDBJ databases">
        <authorList>
            <person name="Martin A.A."/>
        </authorList>
    </citation>
    <scope>NUCLEOTIDE SEQUENCE</scope>
</reference>
<dbReference type="WBParaSite" id="ACAC_0000124301-mRNA-1">
    <property type="protein sequence ID" value="ACAC_0000124301-mRNA-1"/>
    <property type="gene ID" value="ACAC_0000124301"/>
</dbReference>
<keyword evidence="2" id="KW-0813">Transport</keyword>
<evidence type="ECO:0000256" key="5">
    <source>
        <dbReference type="ARBA" id="ARBA00023284"/>
    </source>
</evidence>
<evidence type="ECO:0000256" key="3">
    <source>
        <dbReference type="ARBA" id="ARBA00022982"/>
    </source>
</evidence>
<dbReference type="PANTHER" id="PTHR46679">
    <property type="match status" value="1"/>
</dbReference>
<dbReference type="STRING" id="6313.A0A0K0CVA7"/>
<dbReference type="CDD" id="cd02066">
    <property type="entry name" value="GRX_family"/>
    <property type="match status" value="1"/>
</dbReference>
<protein>
    <submittedName>
        <fullName evidence="8">Glutaredoxin domain-containing protein</fullName>
    </submittedName>
</protein>
<sequence length="98" mass="11308">MGALESKVDADGIHKEAKVFWLTAKSESFQVTSAHVMIYTKDSCSFCTKAKELLNNEKIEYKECNTDKLKETNPQQYKRRVNGLVYMTRQTTMPQVRP</sequence>
<proteinExistence type="inferred from homology"/>
<evidence type="ECO:0000256" key="4">
    <source>
        <dbReference type="ARBA" id="ARBA00023157"/>
    </source>
</evidence>
<keyword evidence="4" id="KW-1015">Disulfide bond</keyword>
<dbReference type="Pfam" id="PF00462">
    <property type="entry name" value="Glutaredoxin"/>
    <property type="match status" value="1"/>
</dbReference>
<comment type="similarity">
    <text evidence="1">Belongs to the glutaredoxin family.</text>
</comment>
<evidence type="ECO:0000313" key="7">
    <source>
        <dbReference type="Proteomes" id="UP000035642"/>
    </source>
</evidence>
<dbReference type="SUPFAM" id="SSF52833">
    <property type="entry name" value="Thioredoxin-like"/>
    <property type="match status" value="1"/>
</dbReference>
<keyword evidence="5" id="KW-0676">Redox-active center</keyword>
<dbReference type="Proteomes" id="UP000035642">
    <property type="component" value="Unassembled WGS sequence"/>
</dbReference>
<organism evidence="7 8">
    <name type="scientific">Angiostrongylus cantonensis</name>
    <name type="common">Rat lungworm</name>
    <dbReference type="NCBI Taxonomy" id="6313"/>
    <lineage>
        <taxon>Eukaryota</taxon>
        <taxon>Metazoa</taxon>
        <taxon>Ecdysozoa</taxon>
        <taxon>Nematoda</taxon>
        <taxon>Chromadorea</taxon>
        <taxon>Rhabditida</taxon>
        <taxon>Rhabditina</taxon>
        <taxon>Rhabditomorpha</taxon>
        <taxon>Strongyloidea</taxon>
        <taxon>Metastrongylidae</taxon>
        <taxon>Angiostrongylus</taxon>
    </lineage>
</organism>
<dbReference type="PANTHER" id="PTHR46679:SF1">
    <property type="entry name" value="GLUTAREDOXIN-2, MITOCHONDRIAL"/>
    <property type="match status" value="1"/>
</dbReference>
<evidence type="ECO:0000313" key="8">
    <source>
        <dbReference type="WBParaSite" id="ACAC_0000124301-mRNA-1"/>
    </source>
</evidence>
<dbReference type="AlphaFoldDB" id="A0A0K0CVA7"/>
<dbReference type="Gene3D" id="3.40.30.10">
    <property type="entry name" value="Glutaredoxin"/>
    <property type="match status" value="1"/>
</dbReference>
<dbReference type="InterPro" id="IPR036249">
    <property type="entry name" value="Thioredoxin-like_sf"/>
</dbReference>
<dbReference type="GO" id="GO:0015035">
    <property type="term" value="F:protein-disulfide reductase activity"/>
    <property type="evidence" value="ECO:0007669"/>
    <property type="project" value="TreeGrafter"/>
</dbReference>
<accession>A0A0K0CVA7</accession>
<name>A0A0K0CVA7_ANGCA</name>
<dbReference type="PROSITE" id="PS51354">
    <property type="entry name" value="GLUTAREDOXIN_2"/>
    <property type="match status" value="1"/>
</dbReference>